<reference evidence="1 2" key="1">
    <citation type="journal article" date="2011" name="J. Gen. Appl. Microbiol.">
        <title>Draft genome sequencing of the enigmatic yeast Saitoella complicata.</title>
        <authorList>
            <person name="Nishida H."/>
            <person name="Hamamoto M."/>
            <person name="Sugiyama J."/>
        </authorList>
    </citation>
    <scope>NUCLEOTIDE SEQUENCE [LARGE SCALE GENOMIC DNA]</scope>
    <source>
        <strain evidence="1 2">NRRL Y-17804</strain>
    </source>
</reference>
<gene>
    <name evidence="1" type="ORF">G7K_1958-t1</name>
</gene>
<sequence length="90" mass="9680">MSSSDLFGGSKNPSIGVISKYSFHSTHFPSSLDVNTPITGMSTFLFLTGNLSNLSTNTVFSSSLFPAPIYKISYDRSMMDAIHTASFSIA</sequence>
<reference evidence="1 2" key="3">
    <citation type="journal article" date="2015" name="Genome Announc.">
        <title>Draft Genome Sequence of the Archiascomycetous Yeast Saitoella complicata.</title>
        <authorList>
            <person name="Yamauchi K."/>
            <person name="Kondo S."/>
            <person name="Hamamoto M."/>
            <person name="Takahashi Y."/>
            <person name="Ogura Y."/>
            <person name="Hayashi T."/>
            <person name="Nishida H."/>
        </authorList>
    </citation>
    <scope>NUCLEOTIDE SEQUENCE [LARGE SCALE GENOMIC DNA]</scope>
    <source>
        <strain evidence="1 2">NRRL Y-17804</strain>
    </source>
</reference>
<dbReference type="EMBL" id="BACD03000011">
    <property type="protein sequence ID" value="GAO47759.1"/>
    <property type="molecule type" value="Genomic_DNA"/>
</dbReference>
<protein>
    <submittedName>
        <fullName evidence="1">Uncharacterized protein</fullName>
    </submittedName>
</protein>
<proteinExistence type="predicted"/>
<accession>A0A0E9ND44</accession>
<keyword evidence="2" id="KW-1185">Reference proteome</keyword>
<dbReference type="Proteomes" id="UP000033140">
    <property type="component" value="Unassembled WGS sequence"/>
</dbReference>
<evidence type="ECO:0000313" key="1">
    <source>
        <dbReference type="EMBL" id="GAO47759.1"/>
    </source>
</evidence>
<evidence type="ECO:0000313" key="2">
    <source>
        <dbReference type="Proteomes" id="UP000033140"/>
    </source>
</evidence>
<comment type="caution">
    <text evidence="1">The sequence shown here is derived from an EMBL/GenBank/DDBJ whole genome shotgun (WGS) entry which is preliminary data.</text>
</comment>
<organism evidence="1 2">
    <name type="scientific">Saitoella complicata (strain BCRC 22490 / CBS 7301 / JCM 7358 / NBRC 10748 / NRRL Y-17804)</name>
    <dbReference type="NCBI Taxonomy" id="698492"/>
    <lineage>
        <taxon>Eukaryota</taxon>
        <taxon>Fungi</taxon>
        <taxon>Dikarya</taxon>
        <taxon>Ascomycota</taxon>
        <taxon>Taphrinomycotina</taxon>
        <taxon>Taphrinomycotina incertae sedis</taxon>
        <taxon>Saitoella</taxon>
    </lineage>
</organism>
<name>A0A0E9ND44_SAICN</name>
<dbReference type="AlphaFoldDB" id="A0A0E9ND44"/>
<reference evidence="1 2" key="2">
    <citation type="journal article" date="2014" name="J. Gen. Appl. Microbiol.">
        <title>The early diverging ascomycetous budding yeast Saitoella complicata has three histone deacetylases belonging to the Clr6, Hos2, and Rpd3 lineages.</title>
        <authorList>
            <person name="Nishida H."/>
            <person name="Matsumoto T."/>
            <person name="Kondo S."/>
            <person name="Hamamoto M."/>
            <person name="Yoshikawa H."/>
        </authorList>
    </citation>
    <scope>NUCLEOTIDE SEQUENCE [LARGE SCALE GENOMIC DNA]</scope>
    <source>
        <strain evidence="1 2">NRRL Y-17804</strain>
    </source>
</reference>